<dbReference type="Gene3D" id="1.10.10.10">
    <property type="entry name" value="Winged helix-like DNA-binding domain superfamily/Winged helix DNA-binding domain"/>
    <property type="match status" value="1"/>
</dbReference>
<accession>A0AA94HLL6</accession>
<dbReference type="PANTHER" id="PTHR33154:SF33">
    <property type="entry name" value="TRANSCRIPTIONAL REPRESSOR SDPR"/>
    <property type="match status" value="1"/>
</dbReference>
<dbReference type="SMART" id="SM00418">
    <property type="entry name" value="HTH_ARSR"/>
    <property type="match status" value="1"/>
</dbReference>
<dbReference type="GO" id="GO:0003700">
    <property type="term" value="F:DNA-binding transcription factor activity"/>
    <property type="evidence" value="ECO:0007669"/>
    <property type="project" value="InterPro"/>
</dbReference>
<keyword evidence="7" id="KW-1185">Reference proteome</keyword>
<dbReference type="PROSITE" id="PS50987">
    <property type="entry name" value="HTH_ARSR_2"/>
    <property type="match status" value="1"/>
</dbReference>
<protein>
    <submittedName>
        <fullName evidence="6">DNA-binding transcriptional regulator, ArsR family</fullName>
    </submittedName>
</protein>
<dbReference type="InterPro" id="IPR036390">
    <property type="entry name" value="WH_DNA-bd_sf"/>
</dbReference>
<dbReference type="InterPro" id="IPR011991">
    <property type="entry name" value="ArsR-like_HTH"/>
</dbReference>
<evidence type="ECO:0000256" key="2">
    <source>
        <dbReference type="ARBA" id="ARBA00023125"/>
    </source>
</evidence>
<dbReference type="InterPro" id="IPR051081">
    <property type="entry name" value="HTH_MetalResp_TranReg"/>
</dbReference>
<evidence type="ECO:0000256" key="1">
    <source>
        <dbReference type="ARBA" id="ARBA00023015"/>
    </source>
</evidence>
<dbReference type="EMBL" id="FOZN01000002">
    <property type="protein sequence ID" value="SFS07613.1"/>
    <property type="molecule type" value="Genomic_DNA"/>
</dbReference>
<reference evidence="6 7" key="1">
    <citation type="submission" date="2016-10" db="EMBL/GenBank/DDBJ databases">
        <authorList>
            <person name="Varghese N."/>
            <person name="Submissions S."/>
        </authorList>
    </citation>
    <scope>NUCLEOTIDE SEQUENCE [LARGE SCALE GENOMIC DNA]</scope>
    <source>
        <strain evidence="6 7">IAM 15147</strain>
    </source>
</reference>
<dbReference type="NCBIfam" id="NF033788">
    <property type="entry name" value="HTH_metalloreg"/>
    <property type="match status" value="1"/>
</dbReference>
<dbReference type="Pfam" id="PF01022">
    <property type="entry name" value="HTH_5"/>
    <property type="match status" value="1"/>
</dbReference>
<dbReference type="AlphaFoldDB" id="A0AA94HLL6"/>
<feature type="compositionally biased region" description="Basic and acidic residues" evidence="4">
    <location>
        <begin position="207"/>
        <end position="220"/>
    </location>
</feature>
<feature type="region of interest" description="Disordered" evidence="4">
    <location>
        <begin position="202"/>
        <end position="243"/>
    </location>
</feature>
<dbReference type="InterPro" id="IPR036388">
    <property type="entry name" value="WH-like_DNA-bd_sf"/>
</dbReference>
<evidence type="ECO:0000256" key="3">
    <source>
        <dbReference type="ARBA" id="ARBA00023163"/>
    </source>
</evidence>
<evidence type="ECO:0000256" key="4">
    <source>
        <dbReference type="SAM" id="MobiDB-lite"/>
    </source>
</evidence>
<keyword evidence="1" id="KW-0805">Transcription regulation</keyword>
<evidence type="ECO:0000259" key="5">
    <source>
        <dbReference type="PROSITE" id="PS50987"/>
    </source>
</evidence>
<organism evidence="6 7">
    <name type="scientific">Agrococcus baldri</name>
    <dbReference type="NCBI Taxonomy" id="153730"/>
    <lineage>
        <taxon>Bacteria</taxon>
        <taxon>Bacillati</taxon>
        <taxon>Actinomycetota</taxon>
        <taxon>Actinomycetes</taxon>
        <taxon>Micrococcales</taxon>
        <taxon>Microbacteriaceae</taxon>
        <taxon>Agrococcus</taxon>
    </lineage>
</organism>
<feature type="domain" description="HTH arsR-type" evidence="5">
    <location>
        <begin position="7"/>
        <end position="109"/>
    </location>
</feature>
<proteinExistence type="predicted"/>
<keyword evidence="3" id="KW-0804">Transcription</keyword>
<dbReference type="PRINTS" id="PR00778">
    <property type="entry name" value="HTHARSR"/>
</dbReference>
<evidence type="ECO:0000313" key="6">
    <source>
        <dbReference type="EMBL" id="SFS07613.1"/>
    </source>
</evidence>
<gene>
    <name evidence="6" type="ORF">SAMN04487783_0983</name>
</gene>
<dbReference type="CDD" id="cd00090">
    <property type="entry name" value="HTH_ARSR"/>
    <property type="match status" value="1"/>
</dbReference>
<sequence>MRFVATARRWHAFDMADIFSVIADSTRRDILSVLLERRSMTGEASVSQIVETLGVPQPTVSKHLRTLRDAGLVTVREDGQHRFYSIVLAPFDEIDDWLMPFIFAESDQEEASLGAAAFAAWAGVNVQAPLRAAADQARQAAEQARVAAEQALARVGERVEHPAPVGASLGRRAAESVHDLQERMQEARDRIHDVQDRLYEMQSRASQRIDDARSRRRTGDEAPLGELGDDERPAREGDDAKLD</sequence>
<comment type="caution">
    <text evidence="6">The sequence shown here is derived from an EMBL/GenBank/DDBJ whole genome shotgun (WGS) entry which is preliminary data.</text>
</comment>
<keyword evidence="2 6" id="KW-0238">DNA-binding</keyword>
<dbReference type="PANTHER" id="PTHR33154">
    <property type="entry name" value="TRANSCRIPTIONAL REGULATOR, ARSR FAMILY"/>
    <property type="match status" value="1"/>
</dbReference>
<dbReference type="SUPFAM" id="SSF46785">
    <property type="entry name" value="Winged helix' DNA-binding domain"/>
    <property type="match status" value="1"/>
</dbReference>
<dbReference type="InterPro" id="IPR001845">
    <property type="entry name" value="HTH_ArsR_DNA-bd_dom"/>
</dbReference>
<evidence type="ECO:0000313" key="7">
    <source>
        <dbReference type="Proteomes" id="UP000198506"/>
    </source>
</evidence>
<dbReference type="Proteomes" id="UP000198506">
    <property type="component" value="Unassembled WGS sequence"/>
</dbReference>
<name>A0AA94HLL6_9MICO</name>
<feature type="compositionally biased region" description="Basic and acidic residues" evidence="4">
    <location>
        <begin position="230"/>
        <end position="243"/>
    </location>
</feature>
<dbReference type="GO" id="GO:0003677">
    <property type="term" value="F:DNA binding"/>
    <property type="evidence" value="ECO:0007669"/>
    <property type="project" value="UniProtKB-KW"/>
</dbReference>